<evidence type="ECO:0000256" key="4">
    <source>
        <dbReference type="ARBA" id="ARBA00023136"/>
    </source>
</evidence>
<dbReference type="HOGENOM" id="CLU_008455_13_0_1"/>
<evidence type="ECO:0000313" key="8">
    <source>
        <dbReference type="EMBL" id="KDQ58236.1"/>
    </source>
</evidence>
<feature type="transmembrane region" description="Helical" evidence="6">
    <location>
        <begin position="221"/>
        <end position="244"/>
    </location>
</feature>
<dbReference type="OrthoDB" id="5215911at2759"/>
<feature type="transmembrane region" description="Helical" evidence="6">
    <location>
        <begin position="334"/>
        <end position="360"/>
    </location>
</feature>
<feature type="domain" description="Major facilitator superfamily (MFS) profile" evidence="7">
    <location>
        <begin position="68"/>
        <end position="535"/>
    </location>
</feature>
<dbReference type="Proteomes" id="UP000027265">
    <property type="component" value="Unassembled WGS sequence"/>
</dbReference>
<dbReference type="GO" id="GO:0022857">
    <property type="term" value="F:transmembrane transporter activity"/>
    <property type="evidence" value="ECO:0007669"/>
    <property type="project" value="InterPro"/>
</dbReference>
<dbReference type="EMBL" id="KL197718">
    <property type="protein sequence ID" value="KDQ58236.1"/>
    <property type="molecule type" value="Genomic_DNA"/>
</dbReference>
<feature type="transmembrane region" description="Helical" evidence="6">
    <location>
        <begin position="193"/>
        <end position="215"/>
    </location>
</feature>
<evidence type="ECO:0000259" key="7">
    <source>
        <dbReference type="PROSITE" id="PS50850"/>
    </source>
</evidence>
<feature type="transmembrane region" description="Helical" evidence="6">
    <location>
        <begin position="508"/>
        <end position="530"/>
    </location>
</feature>
<gene>
    <name evidence="8" type="ORF">JAAARDRAFT_206902</name>
</gene>
<evidence type="ECO:0000313" key="9">
    <source>
        <dbReference type="Proteomes" id="UP000027265"/>
    </source>
</evidence>
<accession>A0A067Q6K7</accession>
<feature type="transmembrane region" description="Helical" evidence="6">
    <location>
        <begin position="99"/>
        <end position="121"/>
    </location>
</feature>
<feature type="transmembrane region" description="Helical" evidence="6">
    <location>
        <begin position="415"/>
        <end position="434"/>
    </location>
</feature>
<dbReference type="PANTHER" id="PTHR23502">
    <property type="entry name" value="MAJOR FACILITATOR SUPERFAMILY"/>
    <property type="match status" value="1"/>
</dbReference>
<dbReference type="InterPro" id="IPR020846">
    <property type="entry name" value="MFS_dom"/>
</dbReference>
<organism evidence="8 9">
    <name type="scientific">Jaapia argillacea MUCL 33604</name>
    <dbReference type="NCBI Taxonomy" id="933084"/>
    <lineage>
        <taxon>Eukaryota</taxon>
        <taxon>Fungi</taxon>
        <taxon>Dikarya</taxon>
        <taxon>Basidiomycota</taxon>
        <taxon>Agaricomycotina</taxon>
        <taxon>Agaricomycetes</taxon>
        <taxon>Agaricomycetidae</taxon>
        <taxon>Jaapiales</taxon>
        <taxon>Jaapiaceae</taxon>
        <taxon>Jaapia</taxon>
    </lineage>
</organism>
<feature type="transmembrane region" description="Helical" evidence="6">
    <location>
        <begin position="163"/>
        <end position="186"/>
    </location>
</feature>
<feature type="transmembrane region" description="Helical" evidence="6">
    <location>
        <begin position="67"/>
        <end position="87"/>
    </location>
</feature>
<dbReference type="Gene3D" id="1.20.1250.20">
    <property type="entry name" value="MFS general substrate transporter like domains"/>
    <property type="match status" value="1"/>
</dbReference>
<dbReference type="Pfam" id="PF07690">
    <property type="entry name" value="MFS_1"/>
    <property type="match status" value="1"/>
</dbReference>
<feature type="region of interest" description="Disordered" evidence="5">
    <location>
        <begin position="263"/>
        <end position="286"/>
    </location>
</feature>
<keyword evidence="4 6" id="KW-0472">Membrane</keyword>
<feature type="transmembrane region" description="Helical" evidence="6">
    <location>
        <begin position="372"/>
        <end position="394"/>
    </location>
</feature>
<dbReference type="STRING" id="933084.A0A067Q6K7"/>
<dbReference type="GO" id="GO:0005886">
    <property type="term" value="C:plasma membrane"/>
    <property type="evidence" value="ECO:0007669"/>
    <property type="project" value="TreeGrafter"/>
</dbReference>
<feature type="transmembrane region" description="Helical" evidence="6">
    <location>
        <begin position="480"/>
        <end position="502"/>
    </location>
</feature>
<comment type="subcellular location">
    <subcellularLocation>
        <location evidence="1">Membrane</location>
        <topology evidence="1">Multi-pass membrane protein</topology>
    </subcellularLocation>
</comment>
<evidence type="ECO:0000256" key="5">
    <source>
        <dbReference type="SAM" id="MobiDB-lite"/>
    </source>
</evidence>
<feature type="transmembrane region" description="Helical" evidence="6">
    <location>
        <begin position="133"/>
        <end position="151"/>
    </location>
</feature>
<reference evidence="9" key="1">
    <citation type="journal article" date="2014" name="Proc. Natl. Acad. Sci. U.S.A.">
        <title>Extensive sampling of basidiomycete genomes demonstrates inadequacy of the white-rot/brown-rot paradigm for wood decay fungi.</title>
        <authorList>
            <person name="Riley R."/>
            <person name="Salamov A.A."/>
            <person name="Brown D.W."/>
            <person name="Nagy L.G."/>
            <person name="Floudas D."/>
            <person name="Held B.W."/>
            <person name="Levasseur A."/>
            <person name="Lombard V."/>
            <person name="Morin E."/>
            <person name="Otillar R."/>
            <person name="Lindquist E.A."/>
            <person name="Sun H."/>
            <person name="LaButti K.M."/>
            <person name="Schmutz J."/>
            <person name="Jabbour D."/>
            <person name="Luo H."/>
            <person name="Baker S.E."/>
            <person name="Pisabarro A.G."/>
            <person name="Walton J.D."/>
            <person name="Blanchette R.A."/>
            <person name="Henrissat B."/>
            <person name="Martin F."/>
            <person name="Cullen D."/>
            <person name="Hibbett D.S."/>
            <person name="Grigoriev I.V."/>
        </authorList>
    </citation>
    <scope>NUCLEOTIDE SEQUENCE [LARGE SCALE GENOMIC DNA]</scope>
    <source>
        <strain evidence="9">MUCL 33604</strain>
    </source>
</reference>
<dbReference type="InParanoid" id="A0A067Q6K7"/>
<keyword evidence="2 6" id="KW-0812">Transmembrane</keyword>
<evidence type="ECO:0000256" key="3">
    <source>
        <dbReference type="ARBA" id="ARBA00022989"/>
    </source>
</evidence>
<evidence type="ECO:0000256" key="2">
    <source>
        <dbReference type="ARBA" id="ARBA00022692"/>
    </source>
</evidence>
<dbReference type="AlphaFoldDB" id="A0A067Q6K7"/>
<evidence type="ECO:0000256" key="1">
    <source>
        <dbReference type="ARBA" id="ARBA00004141"/>
    </source>
</evidence>
<dbReference type="PROSITE" id="PS50850">
    <property type="entry name" value="MFS"/>
    <property type="match status" value="1"/>
</dbReference>
<dbReference type="InterPro" id="IPR011701">
    <property type="entry name" value="MFS"/>
</dbReference>
<dbReference type="InterPro" id="IPR036259">
    <property type="entry name" value="MFS_trans_sf"/>
</dbReference>
<evidence type="ECO:0000256" key="6">
    <source>
        <dbReference type="SAM" id="Phobius"/>
    </source>
</evidence>
<protein>
    <recommendedName>
        <fullName evidence="7">Major facilitator superfamily (MFS) profile domain-containing protein</fullName>
    </recommendedName>
</protein>
<keyword evidence="9" id="KW-1185">Reference proteome</keyword>
<feature type="compositionally biased region" description="Basic and acidic residues" evidence="5">
    <location>
        <begin position="268"/>
        <end position="286"/>
    </location>
</feature>
<dbReference type="SUPFAM" id="SSF103473">
    <property type="entry name" value="MFS general substrate transporter"/>
    <property type="match status" value="1"/>
</dbReference>
<sequence>MPLGILEDRHLQHVPGTALLEELKSKGAVHAPGAKRGTGRHSHIVLVPQPSDDPRDPLNWPRLKKELLFWSICFIAGLVGAVGPLLAPGYAVIAGEWGVTANAVAASNGDLVVALGCIMMLQAPFAVKYGRRPVFLISSLILFTCSIWSAVSTGLPSFVASRVFQGFGMAAFEALVTATIADIYFVHERGFRVAVWGLAILCGINVAPIVNGYVIESNTLGWRWCFWLVTIFLGIAMVLVYLFVPETSYDRRQEVELDVDSPATKVTSETRETDSMEKGSTSEKEQPLEQIESASGYLPAKTFVEELRPWSGTIRPISMVEVLLRPFPFILSPVVWFAIFSYGLTTCWLVVLSVISSIVFGSPPYNFNASQVGLVSIGPLIAGILTTFIAGPLCDYSASWFAKRNKGIYEPESRLYIMVFMLVLQVAGFAFWALMQSRGVHWIGPVVMYSIINAGQGIGSTAIVTYVIDVHKKNAAECFALINCVKNLILYGFTQFAVNWVVNMGILHTFGILAGVSAICILTAIPMYIYGKRVRSWVSRHPAIFDRH</sequence>
<dbReference type="PRINTS" id="PR01036">
    <property type="entry name" value="TCRTETB"/>
</dbReference>
<proteinExistence type="predicted"/>
<dbReference type="PANTHER" id="PTHR23502:SF20">
    <property type="entry name" value="TRANSPORTER, PUTATIVE (AFU_ORTHOLOGUE AFUA_6G13880)-RELATED"/>
    <property type="match status" value="1"/>
</dbReference>
<name>A0A067Q6K7_9AGAM</name>
<feature type="transmembrane region" description="Helical" evidence="6">
    <location>
        <begin position="446"/>
        <end position="468"/>
    </location>
</feature>
<keyword evidence="3 6" id="KW-1133">Transmembrane helix</keyword>